<dbReference type="SUPFAM" id="SSF55486">
    <property type="entry name" value="Metalloproteases ('zincins'), catalytic domain"/>
    <property type="match status" value="1"/>
</dbReference>
<feature type="domain" description="Peptidase M4 C-terminal" evidence="10">
    <location>
        <begin position="405"/>
        <end position="584"/>
    </location>
</feature>
<dbReference type="PANTHER" id="PTHR33794:SF1">
    <property type="entry name" value="BACILLOLYSIN"/>
    <property type="match status" value="1"/>
</dbReference>
<dbReference type="SUPFAM" id="SSF48726">
    <property type="entry name" value="Immunoglobulin"/>
    <property type="match status" value="1"/>
</dbReference>
<keyword evidence="8" id="KW-0732">Signal</keyword>
<dbReference type="EMBL" id="PDOB01000007">
    <property type="protein sequence ID" value="PIL40526.1"/>
    <property type="molecule type" value="Genomic_DNA"/>
</dbReference>
<evidence type="ECO:0000259" key="9">
    <source>
        <dbReference type="Pfam" id="PF01447"/>
    </source>
</evidence>
<evidence type="ECO:0000313" key="12">
    <source>
        <dbReference type="Proteomes" id="UP000228593"/>
    </source>
</evidence>
<feature type="chain" id="PRO_5013668117" evidence="8">
    <location>
        <begin position="26"/>
        <end position="841"/>
    </location>
</feature>
<dbReference type="Proteomes" id="UP000228593">
    <property type="component" value="Unassembled WGS sequence"/>
</dbReference>
<dbReference type="Pfam" id="PF01447">
    <property type="entry name" value="Peptidase_M4"/>
    <property type="match status" value="1"/>
</dbReference>
<dbReference type="CDD" id="cd09597">
    <property type="entry name" value="M4_TLP"/>
    <property type="match status" value="1"/>
</dbReference>
<evidence type="ECO:0000256" key="2">
    <source>
        <dbReference type="ARBA" id="ARBA00022670"/>
    </source>
</evidence>
<dbReference type="AlphaFoldDB" id="A0A2G8T394"/>
<proteinExistence type="inferred from homology"/>
<comment type="similarity">
    <text evidence="1">Belongs to the peptidase M4 family.</text>
</comment>
<feature type="domain" description="Peptidase M4" evidence="9">
    <location>
        <begin position="242"/>
        <end position="401"/>
    </location>
</feature>
<dbReference type="InterPro" id="IPR036179">
    <property type="entry name" value="Ig-like_dom_sf"/>
</dbReference>
<dbReference type="InterPro" id="IPR013856">
    <property type="entry name" value="Peptidase_M4_domain"/>
</dbReference>
<reference evidence="11 12" key="1">
    <citation type="submission" date="2017-10" db="EMBL/GenBank/DDBJ databases">
        <title>Massilia psychrophilum sp. nov., a novel purple-pigmented bacterium isolated from Tianshan glacier, Xinjiang Municipality, China.</title>
        <authorList>
            <person name="Wang H."/>
        </authorList>
    </citation>
    <scope>NUCLEOTIDE SEQUENCE [LARGE SCALE GENOMIC DNA]</scope>
    <source>
        <strain evidence="11 12">JCM 30813</strain>
    </source>
</reference>
<evidence type="ECO:0000256" key="6">
    <source>
        <dbReference type="ARBA" id="ARBA00023049"/>
    </source>
</evidence>
<dbReference type="Gene3D" id="2.60.40.10">
    <property type="entry name" value="Immunoglobulins"/>
    <property type="match status" value="1"/>
</dbReference>
<dbReference type="InterPro" id="IPR027268">
    <property type="entry name" value="Peptidase_M4/M1_CTD_sf"/>
</dbReference>
<dbReference type="PRINTS" id="PR00730">
    <property type="entry name" value="THERMOLYSIN"/>
</dbReference>
<evidence type="ECO:0000256" key="8">
    <source>
        <dbReference type="SAM" id="SignalP"/>
    </source>
</evidence>
<evidence type="ECO:0000256" key="7">
    <source>
        <dbReference type="PIRSR" id="PIRSR623612-1"/>
    </source>
</evidence>
<accession>A0A2G8T394</accession>
<dbReference type="Gene3D" id="2.60.120.260">
    <property type="entry name" value="Galactose-binding domain-like"/>
    <property type="match status" value="1"/>
</dbReference>
<evidence type="ECO:0000313" key="11">
    <source>
        <dbReference type="EMBL" id="PIL40526.1"/>
    </source>
</evidence>
<protein>
    <submittedName>
        <fullName evidence="11">Bacillolysin family protein</fullName>
    </submittedName>
</protein>
<feature type="signal peptide" evidence="8">
    <location>
        <begin position="1"/>
        <end position="25"/>
    </location>
</feature>
<dbReference type="Pfam" id="PF02868">
    <property type="entry name" value="Peptidase_M4_C"/>
    <property type="match status" value="1"/>
</dbReference>
<keyword evidence="12" id="KW-1185">Reference proteome</keyword>
<feature type="active site" description="Proton donor" evidence="7">
    <location>
        <position position="487"/>
    </location>
</feature>
<evidence type="ECO:0000259" key="10">
    <source>
        <dbReference type="Pfam" id="PF02868"/>
    </source>
</evidence>
<dbReference type="GO" id="GO:0046872">
    <property type="term" value="F:metal ion binding"/>
    <property type="evidence" value="ECO:0007669"/>
    <property type="project" value="UniProtKB-KW"/>
</dbReference>
<keyword evidence="5" id="KW-0862">Zinc</keyword>
<dbReference type="GO" id="GO:0004222">
    <property type="term" value="F:metalloendopeptidase activity"/>
    <property type="evidence" value="ECO:0007669"/>
    <property type="project" value="InterPro"/>
</dbReference>
<dbReference type="InterPro" id="IPR001570">
    <property type="entry name" value="Peptidase_M4_C_domain"/>
</dbReference>
<evidence type="ECO:0000256" key="1">
    <source>
        <dbReference type="ARBA" id="ARBA00009388"/>
    </source>
</evidence>
<keyword evidence="4" id="KW-0378">Hydrolase</keyword>
<dbReference type="Gene3D" id="3.10.170.10">
    <property type="match status" value="1"/>
</dbReference>
<evidence type="ECO:0000256" key="5">
    <source>
        <dbReference type="ARBA" id="ARBA00022833"/>
    </source>
</evidence>
<name>A0A2G8T394_9BURK</name>
<keyword evidence="3" id="KW-0479">Metal-binding</keyword>
<evidence type="ECO:0000256" key="3">
    <source>
        <dbReference type="ARBA" id="ARBA00022723"/>
    </source>
</evidence>
<dbReference type="GO" id="GO:0006508">
    <property type="term" value="P:proteolysis"/>
    <property type="evidence" value="ECO:0007669"/>
    <property type="project" value="UniProtKB-KW"/>
</dbReference>
<gene>
    <name evidence="11" type="ORF">CR103_06350</name>
</gene>
<dbReference type="InterPro" id="IPR013783">
    <property type="entry name" value="Ig-like_fold"/>
</dbReference>
<evidence type="ECO:0000256" key="4">
    <source>
        <dbReference type="ARBA" id="ARBA00022801"/>
    </source>
</evidence>
<dbReference type="InterPro" id="IPR023612">
    <property type="entry name" value="Peptidase_M4"/>
</dbReference>
<dbReference type="PANTHER" id="PTHR33794">
    <property type="entry name" value="BACILLOLYSIN"/>
    <property type="match status" value="1"/>
</dbReference>
<keyword evidence="6" id="KW-0482">Metalloprotease</keyword>
<dbReference type="RefSeq" id="WP_099915172.1">
    <property type="nucleotide sequence ID" value="NZ_BMHS01000010.1"/>
</dbReference>
<feature type="active site" evidence="7">
    <location>
        <position position="395"/>
    </location>
</feature>
<dbReference type="InterPro" id="IPR050728">
    <property type="entry name" value="Zinc_Metalloprotease_M4"/>
</dbReference>
<dbReference type="Gene3D" id="1.10.390.10">
    <property type="entry name" value="Neutral Protease Domain 2"/>
    <property type="match status" value="1"/>
</dbReference>
<sequence>MNLRKTLIAASLAALPMMLCSEAVAAGPMMGSPIVAAAASDHGALVAKLHAANDKRGLDANHGYAVASAHPGVAGTRISRVDHTYKGVRVFHSESVLVTNDAGKIVSESVTDRRSGLGYGAASGKMFGRFASFSVQPSISAAAAIDSVVAAVSPGAVHAAKPSTELIVFPIVVSVRVPAAANKIESDLNALDLEQQVTGYELAYLVQTRMIAGGNRPVYVDTVVSASDGRVLKQWQALQTVTGTGNSQYNGVVPISTTLSGSTYTMKDANRGIGGAFGAMAITNANHGTTAGAIYTNTTNTWGDGQQYIAGGSTTNANGQTAAVNAMWGLMNAYDMMKNTLGWQSLDGNNTATYIAVHVNTAYDNAYYSDTCKCMFIGDGSSFKNLGAIDVIGHEMGHGVTAATSNLTYSGESGGLNESSSDINGEAVEAYARAGGTGTTIPNTGNDWVTGLEISKTGTPLRYLYKPSKDGSSPNAWSSTVGSLDVHYSSGPNNRMFYFLAQGSNSTSTSDYYSAYLNKAPLAMTGIGTDKAYRIWFRALTTKFTASTNYADARAKVLLAAQELYGVGSKEATAVQRAYAAINVGADVAEAASGGAVAISTNPASVTVTAGAVANFSVTATGGSAPYTYQWLRNGASIAGATAASYSLTAQTGDNGAGFSARVTDSAATPGSATSSTATLTVSSGGATERIVNGSFESGTTGWAGTTGVIGAYAGQSAYDGTRFAWLGGNGATASETITQAVAIPSAATAASLTFALHIDTAETTTTSAYDKLVVTVKNSAGTVLGTLATYSNLNKATGYQVRSFNLLAYKGQTVTLSFAVKEDASLQTSFVVDKVSLVTQ</sequence>
<keyword evidence="2" id="KW-0645">Protease</keyword>
<comment type="caution">
    <text evidence="11">The sequence shown here is derived from an EMBL/GenBank/DDBJ whole genome shotgun (WGS) entry which is preliminary data.</text>
</comment>
<dbReference type="OrthoDB" id="5378341at2"/>
<organism evidence="11 12">
    <name type="scientific">Massilia psychrophila</name>
    <dbReference type="NCBI Taxonomy" id="1603353"/>
    <lineage>
        <taxon>Bacteria</taxon>
        <taxon>Pseudomonadati</taxon>
        <taxon>Pseudomonadota</taxon>
        <taxon>Betaproteobacteria</taxon>
        <taxon>Burkholderiales</taxon>
        <taxon>Oxalobacteraceae</taxon>
        <taxon>Telluria group</taxon>
        <taxon>Massilia</taxon>
    </lineage>
</organism>